<comment type="caution">
    <text evidence="14">The sequence shown here is derived from an EMBL/GenBank/DDBJ whole genome shotgun (WGS) entry which is preliminary data.</text>
</comment>
<dbReference type="InterPro" id="IPR001611">
    <property type="entry name" value="Leu-rich_rpt"/>
</dbReference>
<dbReference type="OrthoDB" id="1055097at2759"/>
<dbReference type="SUPFAM" id="SSF52058">
    <property type="entry name" value="L domain-like"/>
    <property type="match status" value="1"/>
</dbReference>
<evidence type="ECO:0000256" key="4">
    <source>
        <dbReference type="ARBA" id="ARBA00022614"/>
    </source>
</evidence>
<dbReference type="Proteomes" id="UP000298663">
    <property type="component" value="Unassembled WGS sequence"/>
</dbReference>
<evidence type="ECO:0000256" key="8">
    <source>
        <dbReference type="ARBA" id="ARBA00022989"/>
    </source>
</evidence>
<dbReference type="PROSITE" id="PS51450">
    <property type="entry name" value="LRR"/>
    <property type="match status" value="1"/>
</dbReference>
<keyword evidence="11" id="KW-1015">Disulfide bond</keyword>
<dbReference type="STRING" id="34508.A0A4U5PFN3"/>
<dbReference type="PANTHER" id="PTHR46473:SF10">
    <property type="entry name" value="LD45603P-RELATED"/>
    <property type="match status" value="1"/>
</dbReference>
<reference evidence="14 15" key="1">
    <citation type="journal article" date="2015" name="Genome Biol.">
        <title>Comparative genomics of Steinernema reveals deeply conserved gene regulatory networks.</title>
        <authorList>
            <person name="Dillman A.R."/>
            <person name="Macchietto M."/>
            <person name="Porter C.F."/>
            <person name="Rogers A."/>
            <person name="Williams B."/>
            <person name="Antoshechkin I."/>
            <person name="Lee M.M."/>
            <person name="Goodwin Z."/>
            <person name="Lu X."/>
            <person name="Lewis E.E."/>
            <person name="Goodrich-Blair H."/>
            <person name="Stock S.P."/>
            <person name="Adams B.J."/>
            <person name="Sternberg P.W."/>
            <person name="Mortazavi A."/>
        </authorList>
    </citation>
    <scope>NUCLEOTIDE SEQUENCE [LARGE SCALE GENOMIC DNA]</scope>
    <source>
        <strain evidence="14 15">ALL</strain>
    </source>
</reference>
<dbReference type="AlphaFoldDB" id="A0A4U5PFN3"/>
<feature type="signal peptide" evidence="13">
    <location>
        <begin position="1"/>
        <end position="17"/>
    </location>
</feature>
<dbReference type="InterPro" id="IPR032675">
    <property type="entry name" value="LRR_dom_sf"/>
</dbReference>
<dbReference type="GO" id="GO:0034220">
    <property type="term" value="P:monoatomic ion transmembrane transport"/>
    <property type="evidence" value="ECO:0007669"/>
    <property type="project" value="UniProtKB-KW"/>
</dbReference>
<comment type="subcellular location">
    <subcellularLocation>
        <location evidence="1">Cell membrane</location>
        <topology evidence="1">Single-pass membrane protein</topology>
    </subcellularLocation>
</comment>
<keyword evidence="15" id="KW-1185">Reference proteome</keyword>
<organism evidence="14 15">
    <name type="scientific">Steinernema carpocapsae</name>
    <name type="common">Entomopathogenic nematode</name>
    <dbReference type="NCBI Taxonomy" id="34508"/>
    <lineage>
        <taxon>Eukaryota</taxon>
        <taxon>Metazoa</taxon>
        <taxon>Ecdysozoa</taxon>
        <taxon>Nematoda</taxon>
        <taxon>Chromadorea</taxon>
        <taxon>Rhabditida</taxon>
        <taxon>Tylenchina</taxon>
        <taxon>Panagrolaimomorpha</taxon>
        <taxon>Strongyloidoidea</taxon>
        <taxon>Steinernematidae</taxon>
        <taxon>Steinernema</taxon>
    </lineage>
</organism>
<protein>
    <submittedName>
        <fullName evidence="14">Uncharacterized protein</fullName>
    </submittedName>
</protein>
<gene>
    <name evidence="14" type="ORF">L596_009477</name>
</gene>
<keyword evidence="5" id="KW-0812">Transmembrane</keyword>
<dbReference type="InterPro" id="IPR051432">
    <property type="entry name" value="KCNMA1_auxiliary"/>
</dbReference>
<dbReference type="PANTHER" id="PTHR46473">
    <property type="entry name" value="GH08155P"/>
    <property type="match status" value="1"/>
</dbReference>
<evidence type="ECO:0000313" key="14">
    <source>
        <dbReference type="EMBL" id="TKR95288.1"/>
    </source>
</evidence>
<dbReference type="InterPro" id="IPR003591">
    <property type="entry name" value="Leu-rich_rpt_typical-subtyp"/>
</dbReference>
<evidence type="ECO:0000256" key="1">
    <source>
        <dbReference type="ARBA" id="ARBA00004162"/>
    </source>
</evidence>
<accession>A0A4U5PFN3</accession>
<keyword evidence="9" id="KW-0406">Ion transport</keyword>
<reference evidence="14 15" key="2">
    <citation type="journal article" date="2019" name="G3 (Bethesda)">
        <title>Hybrid Assembly of the Genome of the Entomopathogenic Nematode Steinernema carpocapsae Identifies the X-Chromosome.</title>
        <authorList>
            <person name="Serra L."/>
            <person name="Macchietto M."/>
            <person name="Macias-Munoz A."/>
            <person name="McGill C.J."/>
            <person name="Rodriguez I.M."/>
            <person name="Rodriguez B."/>
            <person name="Murad R."/>
            <person name="Mortazavi A."/>
        </authorList>
    </citation>
    <scope>NUCLEOTIDE SEQUENCE [LARGE SCALE GENOMIC DNA]</scope>
    <source>
        <strain evidence="14 15">ALL</strain>
    </source>
</reference>
<feature type="chain" id="PRO_5020466515" evidence="13">
    <location>
        <begin position="18"/>
        <end position="174"/>
    </location>
</feature>
<evidence type="ECO:0000256" key="3">
    <source>
        <dbReference type="ARBA" id="ARBA00022475"/>
    </source>
</evidence>
<sequence>MLKAALWLLLAASLARRCVPGLRVFLRRTPLRALRWRRAPLDSDPPEPRDRSLSLAGNQISKLNVDHLRLYSNLEFLDLSGNRISEIPSQVFAALPKLKVLRLGANNVTALERDAFVGLYQLQFVCPARWRRREEELLFCVEGFLLLFVYPKVGAISDSGVIWTSEATRSNASP</sequence>
<evidence type="ECO:0000256" key="10">
    <source>
        <dbReference type="ARBA" id="ARBA00023136"/>
    </source>
</evidence>
<dbReference type="Pfam" id="PF13855">
    <property type="entry name" value="LRR_8"/>
    <property type="match status" value="1"/>
</dbReference>
<dbReference type="SMART" id="SM00369">
    <property type="entry name" value="LRR_TYP"/>
    <property type="match status" value="2"/>
</dbReference>
<dbReference type="GO" id="GO:0005886">
    <property type="term" value="C:plasma membrane"/>
    <property type="evidence" value="ECO:0007669"/>
    <property type="project" value="UniProtKB-SubCell"/>
</dbReference>
<evidence type="ECO:0000313" key="15">
    <source>
        <dbReference type="Proteomes" id="UP000298663"/>
    </source>
</evidence>
<keyword evidence="8" id="KW-1133">Transmembrane helix</keyword>
<name>A0A4U5PFN3_STECR</name>
<evidence type="ECO:0000256" key="5">
    <source>
        <dbReference type="ARBA" id="ARBA00022692"/>
    </source>
</evidence>
<keyword evidence="12" id="KW-0407">Ion channel</keyword>
<proteinExistence type="predicted"/>
<keyword evidence="2" id="KW-0813">Transport</keyword>
<keyword evidence="3" id="KW-1003">Cell membrane</keyword>
<evidence type="ECO:0000256" key="11">
    <source>
        <dbReference type="ARBA" id="ARBA00023157"/>
    </source>
</evidence>
<evidence type="ECO:0000256" key="7">
    <source>
        <dbReference type="ARBA" id="ARBA00022737"/>
    </source>
</evidence>
<keyword evidence="4" id="KW-0433">Leucine-rich repeat</keyword>
<dbReference type="EMBL" id="AZBU02000002">
    <property type="protein sequence ID" value="TKR95288.1"/>
    <property type="molecule type" value="Genomic_DNA"/>
</dbReference>
<keyword evidence="7" id="KW-0677">Repeat</keyword>
<evidence type="ECO:0000256" key="6">
    <source>
        <dbReference type="ARBA" id="ARBA00022729"/>
    </source>
</evidence>
<evidence type="ECO:0000256" key="9">
    <source>
        <dbReference type="ARBA" id="ARBA00023065"/>
    </source>
</evidence>
<evidence type="ECO:0000256" key="12">
    <source>
        <dbReference type="ARBA" id="ARBA00023303"/>
    </source>
</evidence>
<evidence type="ECO:0000256" key="2">
    <source>
        <dbReference type="ARBA" id="ARBA00022448"/>
    </source>
</evidence>
<keyword evidence="10" id="KW-0472">Membrane</keyword>
<dbReference type="Gene3D" id="3.80.10.10">
    <property type="entry name" value="Ribonuclease Inhibitor"/>
    <property type="match status" value="1"/>
</dbReference>
<evidence type="ECO:0000256" key="13">
    <source>
        <dbReference type="SAM" id="SignalP"/>
    </source>
</evidence>
<keyword evidence="6 13" id="KW-0732">Signal</keyword>